<proteinExistence type="predicted"/>
<evidence type="ECO:0000256" key="3">
    <source>
        <dbReference type="ARBA" id="ARBA00022737"/>
    </source>
</evidence>
<organism evidence="4 5">
    <name type="scientific">Citrus sinensis</name>
    <name type="common">Sweet orange</name>
    <name type="synonym">Citrus aurantium var. sinensis</name>
    <dbReference type="NCBI Taxonomy" id="2711"/>
    <lineage>
        <taxon>Eukaryota</taxon>
        <taxon>Viridiplantae</taxon>
        <taxon>Streptophyta</taxon>
        <taxon>Embryophyta</taxon>
        <taxon>Tracheophyta</taxon>
        <taxon>Spermatophyta</taxon>
        <taxon>Magnoliopsida</taxon>
        <taxon>eudicotyledons</taxon>
        <taxon>Gunneridae</taxon>
        <taxon>Pentapetalae</taxon>
        <taxon>rosids</taxon>
        <taxon>malvids</taxon>
        <taxon>Sapindales</taxon>
        <taxon>Rutaceae</taxon>
        <taxon>Aurantioideae</taxon>
        <taxon>Citrus</taxon>
    </lineage>
</organism>
<keyword evidence="5" id="KW-1185">Reference proteome</keyword>
<protein>
    <recommendedName>
        <fullName evidence="6">Leucine-rich repeat-containing N-terminal plant-type domain-containing protein</fullName>
    </recommendedName>
</protein>
<gene>
    <name evidence="4" type="ORF">CISIN_1g044005mg</name>
</gene>
<dbReference type="EMBL" id="KK785052">
    <property type="protein sequence ID" value="KDO51588.1"/>
    <property type="molecule type" value="Genomic_DNA"/>
</dbReference>
<dbReference type="AlphaFoldDB" id="A0A067E928"/>
<evidence type="ECO:0008006" key="6">
    <source>
        <dbReference type="Google" id="ProtNLM"/>
    </source>
</evidence>
<dbReference type="SUPFAM" id="SSF52058">
    <property type="entry name" value="L domain-like"/>
    <property type="match status" value="1"/>
</dbReference>
<dbReference type="Proteomes" id="UP000027120">
    <property type="component" value="Unassembled WGS sequence"/>
</dbReference>
<accession>A0A067E928</accession>
<dbReference type="FunFam" id="3.80.10.10:FF:000383">
    <property type="entry name" value="Leucine-rich repeat receptor protein kinase EMS1"/>
    <property type="match status" value="1"/>
</dbReference>
<dbReference type="Pfam" id="PF00560">
    <property type="entry name" value="LRR_1"/>
    <property type="match status" value="2"/>
</dbReference>
<dbReference type="InterPro" id="IPR001611">
    <property type="entry name" value="Leu-rich_rpt"/>
</dbReference>
<dbReference type="PANTHER" id="PTHR48060">
    <property type="entry name" value="DNA DAMAGE-REPAIR/TOLERATION PROTEIN DRT100"/>
    <property type="match status" value="1"/>
</dbReference>
<dbReference type="SMR" id="A0A067E928"/>
<name>A0A067E928_CITSI</name>
<reference evidence="4 5" key="1">
    <citation type="submission" date="2014-04" db="EMBL/GenBank/DDBJ databases">
        <authorList>
            <consortium name="International Citrus Genome Consortium"/>
            <person name="Gmitter F."/>
            <person name="Chen C."/>
            <person name="Farmerie W."/>
            <person name="Harkins T."/>
            <person name="Desany B."/>
            <person name="Mohiuddin M."/>
            <person name="Kodira C."/>
            <person name="Borodovsky M."/>
            <person name="Lomsadze A."/>
            <person name="Burns P."/>
            <person name="Jenkins J."/>
            <person name="Prochnik S."/>
            <person name="Shu S."/>
            <person name="Chapman J."/>
            <person name="Pitluck S."/>
            <person name="Schmutz J."/>
            <person name="Rokhsar D."/>
        </authorList>
    </citation>
    <scope>NUCLEOTIDE SEQUENCE</scope>
</reference>
<evidence type="ECO:0000256" key="1">
    <source>
        <dbReference type="ARBA" id="ARBA00022614"/>
    </source>
</evidence>
<sequence>MDNKPSKPEPLLLSLWNLYPINATNFGIHCNSAKRVISINLNTIGLKVRFTNSHSHQFLILHILIKASIYYLASYRLKLATPPISSSLGNNRLSGVIPPEIGLLTHLKHLHIDMNKLHGSENLKFLSTVDLSKNKFSSSMPNSLRKVKPLLSLGFALNYLSGVIAPSIGSLSNLKGLYLYSNRLSRSIRAKIGNLMQLTELEMDNNKLFGQIPKSLRNFTSLNRVHLEQNHLNGNTYEHIPEPNFHRS</sequence>
<dbReference type="STRING" id="2711.A0A067E928"/>
<keyword evidence="1" id="KW-0433">Leucine-rich repeat</keyword>
<keyword evidence="2" id="KW-0732">Signal</keyword>
<evidence type="ECO:0000313" key="5">
    <source>
        <dbReference type="Proteomes" id="UP000027120"/>
    </source>
</evidence>
<evidence type="ECO:0000313" key="4">
    <source>
        <dbReference type="EMBL" id="KDO51588.1"/>
    </source>
</evidence>
<dbReference type="Gene3D" id="3.80.10.10">
    <property type="entry name" value="Ribonuclease Inhibitor"/>
    <property type="match status" value="1"/>
</dbReference>
<keyword evidence="3" id="KW-0677">Repeat</keyword>
<dbReference type="InterPro" id="IPR053211">
    <property type="entry name" value="DNA_repair-toleration"/>
</dbReference>
<dbReference type="PANTHER" id="PTHR48060:SF24">
    <property type="entry name" value="NON-SPECIFIC SERINE_THREONINE PROTEIN KINASE"/>
    <property type="match status" value="1"/>
</dbReference>
<dbReference type="InterPro" id="IPR032675">
    <property type="entry name" value="LRR_dom_sf"/>
</dbReference>
<evidence type="ECO:0000256" key="2">
    <source>
        <dbReference type="ARBA" id="ARBA00022729"/>
    </source>
</evidence>